<protein>
    <submittedName>
        <fullName evidence="1">Uncharacterized protein</fullName>
    </submittedName>
</protein>
<gene>
    <name evidence="1" type="primary">110674786</name>
</gene>
<dbReference type="OrthoDB" id="7764112at2759"/>
<keyword evidence="2" id="KW-1185">Reference proteome</keyword>
<evidence type="ECO:0000313" key="2">
    <source>
        <dbReference type="Proteomes" id="UP000008820"/>
    </source>
</evidence>
<dbReference type="InParanoid" id="A0A6I8U8N6"/>
<dbReference type="EnsemblMetazoa" id="AAEL027257-RA">
    <property type="protein sequence ID" value="AAEL027257-PA"/>
    <property type="gene ID" value="AAEL027257"/>
</dbReference>
<reference evidence="1" key="2">
    <citation type="submission" date="2020-05" db="UniProtKB">
        <authorList>
            <consortium name="EnsemblMetazoa"/>
        </authorList>
    </citation>
    <scope>IDENTIFICATION</scope>
    <source>
        <strain evidence="1">LVP_AGWG</strain>
    </source>
</reference>
<accession>A0A6I8U8N6</accession>
<evidence type="ECO:0000313" key="1">
    <source>
        <dbReference type="EnsemblMetazoa" id="AAEL027257-PA"/>
    </source>
</evidence>
<name>A0A6I8U8N6_AEDAE</name>
<sequence>MAFYLDPVEVVPVVVIVLGFAIPSTDGFTNGHRREEVSCRYGDARDHYFSQPFRYGESASEDARNLVEDDSPFVVADKCRLAKDMEQEIQYLRTLMDKCERCVSSLDSIPAGSSGRGVSCEDGGAFWCRERSLPCIDTPIGAVCTPCPVGHDWNGSECIPRAVCN</sequence>
<dbReference type="Proteomes" id="UP000008820">
    <property type="component" value="Chromosome 1"/>
</dbReference>
<proteinExistence type="predicted"/>
<dbReference type="AlphaFoldDB" id="A0A6I8U8N6"/>
<reference evidence="1 2" key="1">
    <citation type="submission" date="2017-06" db="EMBL/GenBank/DDBJ databases">
        <title>Aedes aegypti genome working group (AGWG) sequencing and assembly.</title>
        <authorList>
            <consortium name="Aedes aegypti Genome Working Group (AGWG)"/>
            <person name="Matthews B.J."/>
        </authorList>
    </citation>
    <scope>NUCLEOTIDE SEQUENCE [LARGE SCALE GENOMIC DNA]</scope>
    <source>
        <strain evidence="1 2">LVP_AGWG</strain>
    </source>
</reference>
<organism evidence="1 2">
    <name type="scientific">Aedes aegypti</name>
    <name type="common">Yellowfever mosquito</name>
    <name type="synonym">Culex aegypti</name>
    <dbReference type="NCBI Taxonomy" id="7159"/>
    <lineage>
        <taxon>Eukaryota</taxon>
        <taxon>Metazoa</taxon>
        <taxon>Ecdysozoa</taxon>
        <taxon>Arthropoda</taxon>
        <taxon>Hexapoda</taxon>
        <taxon>Insecta</taxon>
        <taxon>Pterygota</taxon>
        <taxon>Neoptera</taxon>
        <taxon>Endopterygota</taxon>
        <taxon>Diptera</taxon>
        <taxon>Nematocera</taxon>
        <taxon>Culicoidea</taxon>
        <taxon>Culicidae</taxon>
        <taxon>Culicinae</taxon>
        <taxon>Aedini</taxon>
        <taxon>Aedes</taxon>
        <taxon>Stegomyia</taxon>
    </lineage>
</organism>